<comment type="caution">
    <text evidence="9">The sequence shown here is derived from an EMBL/GenBank/DDBJ whole genome shotgun (WGS) entry which is preliminary data.</text>
</comment>
<feature type="binding site" evidence="7">
    <location>
        <position position="16"/>
    </location>
    <ligand>
        <name>3-phosphoshikimate</name>
        <dbReference type="ChEBI" id="CHEBI:145989"/>
    </ligand>
</feature>
<dbReference type="GO" id="GO:0009423">
    <property type="term" value="P:chorismate biosynthetic process"/>
    <property type="evidence" value="ECO:0007669"/>
    <property type="project" value="UniProtKB-UniRule"/>
</dbReference>
<dbReference type="InterPro" id="IPR013792">
    <property type="entry name" value="RNA3'P_cycl/enolpyr_Trfase_a/b"/>
</dbReference>
<dbReference type="InterPro" id="IPR036968">
    <property type="entry name" value="Enolpyruvate_Tfrase_sf"/>
</dbReference>
<comment type="similarity">
    <text evidence="2 7">Belongs to the EPSP synthase family.</text>
</comment>
<dbReference type="InterPro" id="IPR006264">
    <property type="entry name" value="EPSP_synthase"/>
</dbReference>
<comment type="subcellular location">
    <subcellularLocation>
        <location evidence="7">Cytoplasm</location>
    </subcellularLocation>
</comment>
<dbReference type="GO" id="GO:0008652">
    <property type="term" value="P:amino acid biosynthetic process"/>
    <property type="evidence" value="ECO:0007669"/>
    <property type="project" value="UniProtKB-KW"/>
</dbReference>
<evidence type="ECO:0000259" key="8">
    <source>
        <dbReference type="Pfam" id="PF00275"/>
    </source>
</evidence>
<dbReference type="NCBIfam" id="TIGR01356">
    <property type="entry name" value="aroA"/>
    <property type="match status" value="1"/>
</dbReference>
<dbReference type="PIRSF" id="PIRSF000505">
    <property type="entry name" value="EPSPS"/>
    <property type="match status" value="1"/>
</dbReference>
<dbReference type="PANTHER" id="PTHR21090">
    <property type="entry name" value="AROM/DEHYDROQUINATE SYNTHASE"/>
    <property type="match status" value="1"/>
</dbReference>
<dbReference type="Proteomes" id="UP000293036">
    <property type="component" value="Unassembled WGS sequence"/>
</dbReference>
<protein>
    <recommendedName>
        <fullName evidence="7">3-phosphoshikimate 1-carboxyvinyltransferase</fullName>
        <ecNumber evidence="7">2.5.1.19</ecNumber>
    </recommendedName>
    <alternativeName>
        <fullName evidence="7">5-enolpyruvylshikimate-3-phosphate synthase</fullName>
        <shortName evidence="7">EPSP synthase</shortName>
        <shortName evidence="7">EPSPS</shortName>
    </alternativeName>
</protein>
<dbReference type="EMBL" id="SJDT01000004">
    <property type="protein sequence ID" value="TBW21624.1"/>
    <property type="molecule type" value="Genomic_DNA"/>
</dbReference>
<feature type="binding site" evidence="7">
    <location>
        <position position="331"/>
    </location>
    <ligand>
        <name>3-phosphoshikimate</name>
        <dbReference type="ChEBI" id="CHEBI:145989"/>
    </ligand>
</feature>
<dbReference type="GO" id="GO:0005737">
    <property type="term" value="C:cytoplasm"/>
    <property type="evidence" value="ECO:0007669"/>
    <property type="project" value="UniProtKB-SubCell"/>
</dbReference>
<feature type="binding site" evidence="7">
    <location>
        <position position="110"/>
    </location>
    <ligand>
        <name>phosphoenolpyruvate</name>
        <dbReference type="ChEBI" id="CHEBI:58702"/>
    </ligand>
</feature>
<keyword evidence="4 7" id="KW-0808">Transferase</keyword>
<dbReference type="AlphaFoldDB" id="A0A4Q9V022"/>
<dbReference type="HAMAP" id="MF_00210">
    <property type="entry name" value="EPSP_synth"/>
    <property type="match status" value="1"/>
</dbReference>
<feature type="binding site" evidence="7">
    <location>
        <position position="327"/>
    </location>
    <ligand>
        <name>3-phosphoshikimate</name>
        <dbReference type="ChEBI" id="CHEBI:145989"/>
    </ligand>
</feature>
<organism evidence="9 10">
    <name type="scientific">Arcanobacterium bovis</name>
    <dbReference type="NCBI Taxonomy" id="2529275"/>
    <lineage>
        <taxon>Bacteria</taxon>
        <taxon>Bacillati</taxon>
        <taxon>Actinomycetota</taxon>
        <taxon>Actinomycetes</taxon>
        <taxon>Actinomycetales</taxon>
        <taxon>Actinomycetaceae</taxon>
        <taxon>Arcanobacterium</taxon>
    </lineage>
</organism>
<comment type="catalytic activity">
    <reaction evidence="6">
        <text>3-phosphoshikimate + phosphoenolpyruvate = 5-O-(1-carboxyvinyl)-3-phosphoshikimate + phosphate</text>
        <dbReference type="Rhea" id="RHEA:21256"/>
        <dbReference type="ChEBI" id="CHEBI:43474"/>
        <dbReference type="ChEBI" id="CHEBI:57701"/>
        <dbReference type="ChEBI" id="CHEBI:58702"/>
        <dbReference type="ChEBI" id="CHEBI:145989"/>
        <dbReference type="EC" id="2.5.1.19"/>
    </reaction>
    <physiologicalReaction direction="left-to-right" evidence="6">
        <dbReference type="Rhea" id="RHEA:21257"/>
    </physiologicalReaction>
</comment>
<comment type="pathway">
    <text evidence="1 7">Metabolic intermediate biosynthesis; chorismate biosynthesis; chorismate from D-erythrose 4-phosphate and phosphoenolpyruvate: step 6/7.</text>
</comment>
<sequence>MDAHVAIPGSKSLTNRYLVLAALSEAPVVIANPLQARDTELMRQALCALGVSIEERVDGETVTWIVTPRPLHGARINCGLAGTVMRFIPPLVALANGESVLDGDPQARLRPMTPIVDALRQLDVPVATASDALPLRIQGAHRRHGGSVRIDASASSQFVSALLLAGARFEGGIDIYHDGGALPSMPHIAMTIDLLRQAGVIVHEAPNHWRVEPGSIQQANVTVEPDLSNAGPFLAAAMVTHGCVHIPFWPVSTTQPGREFVRIFELMGAQCVFHQQNSAACGVLELTGPEKIRGIDMNFHDVGELVPTVAAVACFADSPSALRDIGQLRGHETDRLAALCTEISKLGCEAHIVGDDLVIEPANCHNKVMHAAHLESYADHRMATFAAIVGLRVPGVSVNNIETTSKTLPNFVELWEGMLR</sequence>
<name>A0A4Q9V022_9ACTO</name>
<evidence type="ECO:0000256" key="4">
    <source>
        <dbReference type="ARBA" id="ARBA00022679"/>
    </source>
</evidence>
<accession>A0A4Q9V022</accession>
<dbReference type="SUPFAM" id="SSF55205">
    <property type="entry name" value="EPT/RTPC-like"/>
    <property type="match status" value="1"/>
</dbReference>
<dbReference type="Pfam" id="PF00275">
    <property type="entry name" value="EPSP_synthase"/>
    <property type="match status" value="1"/>
</dbReference>
<dbReference type="PANTHER" id="PTHR21090:SF5">
    <property type="entry name" value="PENTAFUNCTIONAL AROM POLYPEPTIDE"/>
    <property type="match status" value="1"/>
</dbReference>
<dbReference type="GO" id="GO:0009073">
    <property type="term" value="P:aromatic amino acid family biosynthetic process"/>
    <property type="evidence" value="ECO:0007669"/>
    <property type="project" value="UniProtKB-KW"/>
</dbReference>
<keyword evidence="10" id="KW-1185">Reference proteome</keyword>
<keyword evidence="5 7" id="KW-0057">Aromatic amino acid biosynthesis</keyword>
<proteinExistence type="inferred from homology"/>
<evidence type="ECO:0000256" key="6">
    <source>
        <dbReference type="ARBA" id="ARBA00044633"/>
    </source>
</evidence>
<dbReference type="FunFam" id="3.65.10.10:FF:000011">
    <property type="entry name" value="3-phosphoshikimate 1-carboxyvinyltransferase"/>
    <property type="match status" value="1"/>
</dbReference>
<feature type="binding site" evidence="7">
    <location>
        <position position="11"/>
    </location>
    <ligand>
        <name>3-phosphoshikimate</name>
        <dbReference type="ChEBI" id="CHEBI:145989"/>
    </ligand>
</feature>
<evidence type="ECO:0000256" key="5">
    <source>
        <dbReference type="ARBA" id="ARBA00023141"/>
    </source>
</evidence>
<dbReference type="GO" id="GO:0003866">
    <property type="term" value="F:3-phosphoshikimate 1-carboxyvinyltransferase activity"/>
    <property type="evidence" value="ECO:0007669"/>
    <property type="project" value="UniProtKB-UniRule"/>
</dbReference>
<dbReference type="EC" id="2.5.1.19" evidence="7"/>
<feature type="binding site" evidence="7">
    <location>
        <position position="335"/>
    </location>
    <ligand>
        <name>phosphoenolpyruvate</name>
        <dbReference type="ChEBI" id="CHEBI:58702"/>
    </ligand>
</feature>
<feature type="active site" description="Proton acceptor" evidence="7">
    <location>
        <position position="304"/>
    </location>
</feature>
<evidence type="ECO:0000256" key="3">
    <source>
        <dbReference type="ARBA" id="ARBA00022605"/>
    </source>
</evidence>
<dbReference type="Gene3D" id="3.65.10.10">
    <property type="entry name" value="Enolpyruvate transferase domain"/>
    <property type="match status" value="2"/>
</dbReference>
<gene>
    <name evidence="7 9" type="primary">aroA</name>
    <name evidence="9" type="ORF">EZJ44_06285</name>
</gene>
<dbReference type="InterPro" id="IPR001986">
    <property type="entry name" value="Enolpyruvate_Tfrase_dom"/>
</dbReference>
<evidence type="ECO:0000256" key="2">
    <source>
        <dbReference type="ARBA" id="ARBA00009948"/>
    </source>
</evidence>
<feature type="binding site" evidence="7">
    <location>
        <position position="184"/>
    </location>
    <ligand>
        <name>3-phosphoshikimate</name>
        <dbReference type="ChEBI" id="CHEBI:145989"/>
    </ligand>
</feature>
<feature type="binding site" evidence="7">
    <location>
        <position position="12"/>
    </location>
    <ligand>
        <name>3-phosphoshikimate</name>
        <dbReference type="ChEBI" id="CHEBI:145989"/>
    </ligand>
</feature>
<feature type="binding site" evidence="7">
    <location>
        <position position="157"/>
    </location>
    <ligand>
        <name>3-phosphoshikimate</name>
        <dbReference type="ChEBI" id="CHEBI:145989"/>
    </ligand>
</feature>
<reference evidence="9 10" key="1">
    <citation type="submission" date="2019-02" db="EMBL/GenBank/DDBJ databases">
        <title>Arcanobacterium bovis sp. nov., isolated from the milk of a cow with mastitis.</title>
        <authorList>
            <person name="Sammra O."/>
            <person name="Foster G."/>
            <person name="Hassan A."/>
            <person name="Alssahen M."/>
            <person name="Laemmler C."/>
            <person name="Borowiak M."/>
            <person name="Malorny B."/>
            <person name="Abdulmawjood A."/>
        </authorList>
    </citation>
    <scope>NUCLEOTIDE SEQUENCE [LARGE SCALE GENOMIC DNA]</scope>
    <source>
        <strain evidence="9 10">C605018/01/1</strain>
    </source>
</reference>
<evidence type="ECO:0000256" key="1">
    <source>
        <dbReference type="ARBA" id="ARBA00004811"/>
    </source>
</evidence>
<feature type="binding site" evidence="7">
    <location>
        <position position="304"/>
    </location>
    <ligand>
        <name>3-phosphoshikimate</name>
        <dbReference type="ChEBI" id="CHEBI:145989"/>
    </ligand>
</feature>
<keyword evidence="3 7" id="KW-0028">Amino-acid biosynthesis</keyword>
<dbReference type="OrthoDB" id="9809920at2"/>
<comment type="subunit">
    <text evidence="7">Monomer.</text>
</comment>
<feature type="binding site" evidence="7">
    <location>
        <position position="157"/>
    </location>
    <ligand>
        <name>phosphoenolpyruvate</name>
        <dbReference type="ChEBI" id="CHEBI:58702"/>
    </ligand>
</feature>
<keyword evidence="7" id="KW-0963">Cytoplasm</keyword>
<feature type="binding site" evidence="7">
    <location>
        <position position="155"/>
    </location>
    <ligand>
        <name>3-phosphoshikimate</name>
        <dbReference type="ChEBI" id="CHEBI:145989"/>
    </ligand>
</feature>
<feature type="binding site" evidence="7">
    <location>
        <position position="11"/>
    </location>
    <ligand>
        <name>phosphoenolpyruvate</name>
        <dbReference type="ChEBI" id="CHEBI:58702"/>
    </ligand>
</feature>
<evidence type="ECO:0000313" key="10">
    <source>
        <dbReference type="Proteomes" id="UP000293036"/>
    </source>
</evidence>
<feature type="binding site" evidence="7">
    <location>
        <position position="156"/>
    </location>
    <ligand>
        <name>3-phosphoshikimate</name>
        <dbReference type="ChEBI" id="CHEBI:145989"/>
    </ligand>
</feature>
<dbReference type="InterPro" id="IPR023193">
    <property type="entry name" value="EPSP_synthase_CS"/>
</dbReference>
<dbReference type="CDD" id="cd01556">
    <property type="entry name" value="EPSP_synthase"/>
    <property type="match status" value="1"/>
</dbReference>
<feature type="binding site" evidence="7">
    <location>
        <position position="406"/>
    </location>
    <ligand>
        <name>phosphoenolpyruvate</name>
        <dbReference type="ChEBI" id="CHEBI:58702"/>
    </ligand>
</feature>
<feature type="binding site" evidence="7">
    <location>
        <position position="381"/>
    </location>
    <ligand>
        <name>phosphoenolpyruvate</name>
        <dbReference type="ChEBI" id="CHEBI:58702"/>
    </ligand>
</feature>
<evidence type="ECO:0000256" key="7">
    <source>
        <dbReference type="HAMAP-Rule" id="MF_00210"/>
    </source>
</evidence>
<dbReference type="PROSITE" id="PS00885">
    <property type="entry name" value="EPSP_SYNTHASE_2"/>
    <property type="match status" value="1"/>
</dbReference>
<feature type="binding site" evidence="7">
    <location>
        <position position="82"/>
    </location>
    <ligand>
        <name>phosphoenolpyruvate</name>
        <dbReference type="ChEBI" id="CHEBI:58702"/>
    </ligand>
</feature>
<feature type="domain" description="Enolpyruvate transferase" evidence="8">
    <location>
        <begin position="2"/>
        <end position="413"/>
    </location>
</feature>
<comment type="function">
    <text evidence="7">Catalyzes the transfer of the enolpyruvyl moiety of phosphoenolpyruvate (PEP) to the 5-hydroxyl of shikimate-3-phosphate (S3P) to produce enolpyruvyl shikimate-3-phosphate and inorganic phosphate.</text>
</comment>
<dbReference type="PROSITE" id="PS00104">
    <property type="entry name" value="EPSP_SYNTHASE_1"/>
    <property type="match status" value="1"/>
</dbReference>
<dbReference type="UniPathway" id="UPA00053">
    <property type="reaction ID" value="UER00089"/>
</dbReference>
<evidence type="ECO:0000313" key="9">
    <source>
        <dbReference type="EMBL" id="TBW21624.1"/>
    </source>
</evidence>